<dbReference type="SUPFAM" id="SSF56112">
    <property type="entry name" value="Protein kinase-like (PK-like)"/>
    <property type="match status" value="1"/>
</dbReference>
<dbReference type="InterPro" id="IPR017441">
    <property type="entry name" value="Protein_kinase_ATP_BS"/>
</dbReference>
<dbReference type="Proteomes" id="UP000273054">
    <property type="component" value="Segment"/>
</dbReference>
<dbReference type="Pfam" id="PF00134">
    <property type="entry name" value="Cyclin_N"/>
    <property type="match status" value="1"/>
</dbReference>
<dbReference type="SMART" id="SM00220">
    <property type="entry name" value="S_TKc"/>
    <property type="match status" value="1"/>
</dbReference>
<dbReference type="PANTHER" id="PTHR44167:SF24">
    <property type="entry name" value="SERINE_THREONINE-PROTEIN KINASE CHK2"/>
    <property type="match status" value="1"/>
</dbReference>
<dbReference type="EMBL" id="LT994651">
    <property type="protein sequence ID" value="SPN78964.1"/>
    <property type="molecule type" value="Genomic_DNA"/>
</dbReference>
<name>A0A2R8FD81_9VIRU</name>
<keyword evidence="1 3" id="KW-0547">Nucleotide-binding</keyword>
<keyword evidence="5" id="KW-0808">Transferase</keyword>
<dbReference type="InterPro" id="IPR036915">
    <property type="entry name" value="Cyclin-like_sf"/>
</dbReference>
<reference evidence="5" key="1">
    <citation type="submission" date="2018-03" db="EMBL/GenBank/DDBJ databases">
        <authorList>
            <consortium name="Urmite Genomes"/>
        </authorList>
    </citation>
    <scope>NUCLEOTIDE SEQUENCE [LARGE SCALE GENOMIC DNA]</scope>
    <source>
        <strain evidence="5">IHUMI-27.7</strain>
    </source>
</reference>
<dbReference type="PANTHER" id="PTHR44167">
    <property type="entry name" value="OVARIAN-SPECIFIC SERINE/THREONINE-PROTEIN KINASE LOK-RELATED"/>
    <property type="match status" value="1"/>
</dbReference>
<dbReference type="Pfam" id="PF00069">
    <property type="entry name" value="Pkinase"/>
    <property type="match status" value="1"/>
</dbReference>
<dbReference type="InterPro" id="IPR006671">
    <property type="entry name" value="Cyclin_N"/>
</dbReference>
<keyword evidence="5" id="KW-0418">Kinase</keyword>
<sequence>MLESYKIGETLGKGSYGEVKLAERDGVKYAIKKFNADFYQGVETPVEIAVTLQASHPNIIQGKEYFTQEVTISEKEGEEKIVEHEQYLVMELADTNLYEYIKFKKPGERDRVRLFYELTSALAYLQDNGFYHCDIKPVNILIKDNHVKLGDLGVAGYKSLRGSVCNTYFSPQDYSKNNFLFTAEEVEIPQEYQDIFERPVNFQASDIWALGITFIFILTGKVLFYEEDTLPALFSYLEDPRDYLRTQVEIPPVWMDLIEHMLQPRQEDRPHLAKEILQYPEFVQRSLSTPIPGSAPIFYNLDITVTPDPKLKILLNWLEEVVQEYEGNSTGLSATAGCLYYVFDDLTDKGRNVKILQCLGCACLLLMGKIYDVNFVTPEDLVYMSANIFTTEQLYEQERRVMDKLQGRLYFNNLATLAFSKAAWEKSREIMFDPALYASTNLVDYMKKLELTESIEERNNRQRFY</sequence>
<dbReference type="InterPro" id="IPR008271">
    <property type="entry name" value="Ser/Thr_kinase_AS"/>
</dbReference>
<evidence type="ECO:0000256" key="3">
    <source>
        <dbReference type="PROSITE-ProRule" id="PRU10141"/>
    </source>
</evidence>
<evidence type="ECO:0000313" key="6">
    <source>
        <dbReference type="Proteomes" id="UP000273054"/>
    </source>
</evidence>
<evidence type="ECO:0000256" key="1">
    <source>
        <dbReference type="ARBA" id="ARBA00022741"/>
    </source>
</evidence>
<evidence type="ECO:0000313" key="5">
    <source>
        <dbReference type="EMBL" id="SPN78964.1"/>
    </source>
</evidence>
<evidence type="ECO:0000256" key="2">
    <source>
        <dbReference type="ARBA" id="ARBA00022840"/>
    </source>
</evidence>
<dbReference type="GO" id="GO:0005524">
    <property type="term" value="F:ATP binding"/>
    <property type="evidence" value="ECO:0007669"/>
    <property type="project" value="UniProtKB-UniRule"/>
</dbReference>
<dbReference type="Gene3D" id="1.10.472.10">
    <property type="entry name" value="Cyclin-like"/>
    <property type="match status" value="1"/>
</dbReference>
<dbReference type="InterPro" id="IPR000719">
    <property type="entry name" value="Prot_kinase_dom"/>
</dbReference>
<keyword evidence="2 3" id="KW-0067">ATP-binding</keyword>
<dbReference type="PROSITE" id="PS00107">
    <property type="entry name" value="PROTEIN_KINASE_ATP"/>
    <property type="match status" value="1"/>
</dbReference>
<dbReference type="InterPro" id="IPR011009">
    <property type="entry name" value="Kinase-like_dom_sf"/>
</dbReference>
<proteinExistence type="predicted"/>
<feature type="domain" description="Protein kinase" evidence="4">
    <location>
        <begin position="5"/>
        <end position="282"/>
    </location>
</feature>
<keyword evidence="6" id="KW-1185">Reference proteome</keyword>
<dbReference type="PROSITE" id="PS50011">
    <property type="entry name" value="PROTEIN_KINASE_DOM"/>
    <property type="match status" value="1"/>
</dbReference>
<dbReference type="GO" id="GO:0004674">
    <property type="term" value="F:protein serine/threonine kinase activity"/>
    <property type="evidence" value="ECO:0007669"/>
    <property type="project" value="UniProtKB-KW"/>
</dbReference>
<organism evidence="5">
    <name type="scientific">Brazilian cedratvirus IHUMI</name>
    <dbReference type="NCBI Taxonomy" id="2126980"/>
    <lineage>
        <taxon>Viruses</taxon>
        <taxon>Pithoviruses</taxon>
        <taxon>Orthocedratvirinae</taxon>
        <taxon>Alphacedratvirus</taxon>
        <taxon>Alphacedratvirus brasiliense</taxon>
    </lineage>
</organism>
<protein>
    <submittedName>
        <fullName evidence="5">Serine/Threonine protein kinase</fullName>
    </submittedName>
</protein>
<dbReference type="Gene3D" id="1.10.510.10">
    <property type="entry name" value="Transferase(Phosphotransferase) domain 1"/>
    <property type="match status" value="1"/>
</dbReference>
<gene>
    <name evidence="5" type="ORF">BRZCDTV_87</name>
</gene>
<keyword evidence="5" id="KW-0723">Serine/threonine-protein kinase</keyword>
<dbReference type="PROSITE" id="PS00108">
    <property type="entry name" value="PROTEIN_KINASE_ST"/>
    <property type="match status" value="1"/>
</dbReference>
<accession>A0A2R8FD81</accession>
<evidence type="ECO:0000259" key="4">
    <source>
        <dbReference type="PROSITE" id="PS50011"/>
    </source>
</evidence>
<dbReference type="SUPFAM" id="SSF47954">
    <property type="entry name" value="Cyclin-like"/>
    <property type="match status" value="1"/>
</dbReference>
<feature type="binding site" evidence="3">
    <location>
        <position position="33"/>
    </location>
    <ligand>
        <name>ATP</name>
        <dbReference type="ChEBI" id="CHEBI:30616"/>
    </ligand>
</feature>